<accession>X6LJN0</accession>
<dbReference type="EMBL" id="ASPP01039742">
    <property type="protein sequence ID" value="ETO00895.1"/>
    <property type="molecule type" value="Genomic_DNA"/>
</dbReference>
<evidence type="ECO:0000313" key="4">
    <source>
        <dbReference type="Proteomes" id="UP000023152"/>
    </source>
</evidence>
<dbReference type="Proteomes" id="UP000023152">
    <property type="component" value="Unassembled WGS sequence"/>
</dbReference>
<keyword evidence="2" id="KW-0472">Membrane</keyword>
<proteinExistence type="predicted"/>
<name>X6LJN0_RETFI</name>
<keyword evidence="4" id="KW-1185">Reference proteome</keyword>
<organism evidence="3 4">
    <name type="scientific">Reticulomyxa filosa</name>
    <dbReference type="NCBI Taxonomy" id="46433"/>
    <lineage>
        <taxon>Eukaryota</taxon>
        <taxon>Sar</taxon>
        <taxon>Rhizaria</taxon>
        <taxon>Retaria</taxon>
        <taxon>Foraminifera</taxon>
        <taxon>Monothalamids</taxon>
        <taxon>Reticulomyxidae</taxon>
        <taxon>Reticulomyxa</taxon>
    </lineage>
</organism>
<protein>
    <submittedName>
        <fullName evidence="3">Zinc finger protein</fullName>
    </submittedName>
</protein>
<gene>
    <name evidence="3" type="ORF">RFI_36543</name>
</gene>
<keyword evidence="2" id="KW-1133">Transmembrane helix</keyword>
<evidence type="ECO:0000313" key="3">
    <source>
        <dbReference type="EMBL" id="ETO00895.1"/>
    </source>
</evidence>
<feature type="compositionally biased region" description="Basic and acidic residues" evidence="1">
    <location>
        <begin position="61"/>
        <end position="83"/>
    </location>
</feature>
<sequence>MYIQLDKILVLKNSKRFLKKNFKHSLLLVFHNNKVEKAKSWTIKQEKTKLQERKEKKVTKEKKQNEHKKTDEKKKRKRIDANETSEAKKMIKIKSWIQQNKLHIINHRTNWLHCLMILKQWPICLGMFEGVIAIFGVVAISTHLERALRAKMIFIVII</sequence>
<evidence type="ECO:0000256" key="1">
    <source>
        <dbReference type="SAM" id="MobiDB-lite"/>
    </source>
</evidence>
<comment type="caution">
    <text evidence="3">The sequence shown here is derived from an EMBL/GenBank/DDBJ whole genome shotgun (WGS) entry which is preliminary data.</text>
</comment>
<evidence type="ECO:0000256" key="2">
    <source>
        <dbReference type="SAM" id="Phobius"/>
    </source>
</evidence>
<feature type="transmembrane region" description="Helical" evidence="2">
    <location>
        <begin position="120"/>
        <end position="144"/>
    </location>
</feature>
<feature type="region of interest" description="Disordered" evidence="1">
    <location>
        <begin position="49"/>
        <end position="83"/>
    </location>
</feature>
<keyword evidence="2" id="KW-0812">Transmembrane</keyword>
<reference evidence="3 4" key="1">
    <citation type="journal article" date="2013" name="Curr. Biol.">
        <title>The Genome of the Foraminiferan Reticulomyxa filosa.</title>
        <authorList>
            <person name="Glockner G."/>
            <person name="Hulsmann N."/>
            <person name="Schleicher M."/>
            <person name="Noegel A.A."/>
            <person name="Eichinger L."/>
            <person name="Gallinger C."/>
            <person name="Pawlowski J."/>
            <person name="Sierra R."/>
            <person name="Euteneuer U."/>
            <person name="Pillet L."/>
            <person name="Moustafa A."/>
            <person name="Platzer M."/>
            <person name="Groth M."/>
            <person name="Szafranski K."/>
            <person name="Schliwa M."/>
        </authorList>
    </citation>
    <scope>NUCLEOTIDE SEQUENCE [LARGE SCALE GENOMIC DNA]</scope>
</reference>
<dbReference type="AlphaFoldDB" id="X6LJN0"/>